<keyword evidence="2" id="KW-1185">Reference proteome</keyword>
<comment type="caution">
    <text evidence="1">The sequence shown here is derived from an EMBL/GenBank/DDBJ whole genome shotgun (WGS) entry which is preliminary data.</text>
</comment>
<evidence type="ECO:0000313" key="2">
    <source>
        <dbReference type="Proteomes" id="UP000801864"/>
    </source>
</evidence>
<name>A0A9P4XKB8_9HYPO</name>
<proteinExistence type="predicted"/>
<dbReference type="AlphaFoldDB" id="A0A9P4XKB8"/>
<protein>
    <submittedName>
        <fullName evidence="1">Uncharacterized protein</fullName>
    </submittedName>
</protein>
<organism evidence="1 2">
    <name type="scientific">Trichoderma lentiforme</name>
    <dbReference type="NCBI Taxonomy" id="1567552"/>
    <lineage>
        <taxon>Eukaryota</taxon>
        <taxon>Fungi</taxon>
        <taxon>Dikarya</taxon>
        <taxon>Ascomycota</taxon>
        <taxon>Pezizomycotina</taxon>
        <taxon>Sordariomycetes</taxon>
        <taxon>Hypocreomycetidae</taxon>
        <taxon>Hypocreales</taxon>
        <taxon>Hypocreaceae</taxon>
        <taxon>Trichoderma</taxon>
    </lineage>
</organism>
<accession>A0A9P4XKB8</accession>
<dbReference type="Proteomes" id="UP000801864">
    <property type="component" value="Unassembled WGS sequence"/>
</dbReference>
<reference evidence="1 2" key="1">
    <citation type="submission" date="2018-06" db="EMBL/GenBank/DDBJ databases">
        <title>Genome analysis of cellulolytic fungus Trichoderma lentiforme CFAM-422.</title>
        <authorList>
            <person name="Steindorff A.S."/>
            <person name="Formighieri E.F."/>
            <person name="Midorikawa G.E.O."/>
            <person name="Tamietti M.S."/>
            <person name="Ramos E.Z."/>
            <person name="Silva A.S."/>
            <person name="Bon E.P.S."/>
            <person name="Mendes T.D."/>
            <person name="Damaso M.C.T."/>
            <person name="Favaro L.C.L."/>
        </authorList>
    </citation>
    <scope>NUCLEOTIDE SEQUENCE [LARGE SCALE GENOMIC DNA]</scope>
    <source>
        <strain evidence="1 2">CFAM-422</strain>
    </source>
</reference>
<gene>
    <name evidence="1" type="ORF">CFAM422_003777</name>
</gene>
<evidence type="ECO:0000313" key="1">
    <source>
        <dbReference type="EMBL" id="KAF3074045.1"/>
    </source>
</evidence>
<dbReference type="EMBL" id="QLNT01000005">
    <property type="protein sequence ID" value="KAF3074045.1"/>
    <property type="molecule type" value="Genomic_DNA"/>
</dbReference>
<sequence>MALIEKEALALLHLIRSKVDPGRILSVGYGFGGIVIKKAMFLAKTNSKYNDIAFQVDRLVFFSTSFKFGVTGKSLRAPSGIGE</sequence>